<evidence type="ECO:0000313" key="2">
    <source>
        <dbReference type="Proteomes" id="UP000289546"/>
    </source>
</evidence>
<sequence>MSERDDIKRQMQRHLQTVHDIAVKILDSSDTGQRAFVTAAGILAAVIHTSAVAEHREEVVDAAIDAVRDHIKLLDELAGTGTAMN</sequence>
<protein>
    <submittedName>
        <fullName evidence="1">Uncharacterized protein</fullName>
    </submittedName>
</protein>
<proteinExistence type="predicted"/>
<keyword evidence="2" id="KW-1185">Reference proteome</keyword>
<dbReference type="EMBL" id="LBJQ01000001">
    <property type="protein sequence ID" value="RXH38692.1"/>
    <property type="molecule type" value="Genomic_DNA"/>
</dbReference>
<dbReference type="AlphaFoldDB" id="A0A4Q0SHQ8"/>
<accession>A0A4Q0SHQ8</accession>
<dbReference type="RefSeq" id="WP_128915969.1">
    <property type="nucleotide sequence ID" value="NZ_LBJQ01000001.1"/>
</dbReference>
<reference evidence="1 2" key="1">
    <citation type="submission" date="2015-04" db="EMBL/GenBank/DDBJ databases">
        <title>Comparative genomics of rhizobia nodulating Arachis hypogaea in China.</title>
        <authorList>
            <person name="Li Y."/>
        </authorList>
    </citation>
    <scope>NUCLEOTIDE SEQUENCE [LARGE SCALE GENOMIC DNA]</scope>
    <source>
        <strain evidence="1 2">CCBAU 51757</strain>
    </source>
</reference>
<gene>
    <name evidence="1" type="ORF">XH99_00020</name>
</gene>
<dbReference type="Proteomes" id="UP000289546">
    <property type="component" value="Unassembled WGS sequence"/>
</dbReference>
<comment type="caution">
    <text evidence="1">The sequence shown here is derived from an EMBL/GenBank/DDBJ whole genome shotgun (WGS) entry which is preliminary data.</text>
</comment>
<name>A0A4Q0SHQ8_9BRAD</name>
<evidence type="ECO:0000313" key="1">
    <source>
        <dbReference type="EMBL" id="RXH38692.1"/>
    </source>
</evidence>
<organism evidence="1 2">
    <name type="scientific">Bradyrhizobium nanningense</name>
    <dbReference type="NCBI Taxonomy" id="1325118"/>
    <lineage>
        <taxon>Bacteria</taxon>
        <taxon>Pseudomonadati</taxon>
        <taxon>Pseudomonadota</taxon>
        <taxon>Alphaproteobacteria</taxon>
        <taxon>Hyphomicrobiales</taxon>
        <taxon>Nitrobacteraceae</taxon>
        <taxon>Bradyrhizobium</taxon>
    </lineage>
</organism>